<dbReference type="PANTHER" id="PTHR43302:SF5">
    <property type="entry name" value="TRANSPORTER ARSB-RELATED"/>
    <property type="match status" value="1"/>
</dbReference>
<comment type="subcellular location">
    <subcellularLocation>
        <location evidence="1">Cell membrane</location>
        <topology evidence="1">Multi-pass membrane protein</topology>
    </subcellularLocation>
</comment>
<evidence type="ECO:0000313" key="10">
    <source>
        <dbReference type="EMBL" id="BAV34342.1"/>
    </source>
</evidence>
<feature type="transmembrane region" description="Helical" evidence="8">
    <location>
        <begin position="174"/>
        <end position="197"/>
    </location>
</feature>
<keyword evidence="11" id="KW-1185">Reference proteome</keyword>
<dbReference type="FunCoup" id="A0A1B4XHQ8">
    <property type="interactions" value="32"/>
</dbReference>
<feature type="transmembrane region" description="Helical" evidence="8">
    <location>
        <begin position="350"/>
        <end position="374"/>
    </location>
</feature>
<dbReference type="Pfam" id="PF03600">
    <property type="entry name" value="CitMHS"/>
    <property type="match status" value="1"/>
</dbReference>
<gene>
    <name evidence="10" type="ORF">SCL_2052</name>
</gene>
<feature type="domain" description="Citrate transporter-like" evidence="9">
    <location>
        <begin position="25"/>
        <end position="354"/>
    </location>
</feature>
<dbReference type="GO" id="GO:0005886">
    <property type="term" value="C:plasma membrane"/>
    <property type="evidence" value="ECO:0007669"/>
    <property type="project" value="UniProtKB-SubCell"/>
</dbReference>
<feature type="transmembrane region" description="Helical" evidence="8">
    <location>
        <begin position="394"/>
        <end position="410"/>
    </location>
</feature>
<proteinExistence type="inferred from homology"/>
<keyword evidence="3" id="KW-0813">Transport</keyword>
<evidence type="ECO:0000256" key="1">
    <source>
        <dbReference type="ARBA" id="ARBA00004651"/>
    </source>
</evidence>
<accession>A0A1B4XHQ8</accession>
<evidence type="ECO:0000259" key="9">
    <source>
        <dbReference type="Pfam" id="PF03600"/>
    </source>
</evidence>
<feature type="transmembrane region" description="Helical" evidence="8">
    <location>
        <begin position="314"/>
        <end position="338"/>
    </location>
</feature>
<dbReference type="Proteomes" id="UP000243180">
    <property type="component" value="Chromosome"/>
</dbReference>
<feature type="transmembrane region" description="Helical" evidence="8">
    <location>
        <begin position="28"/>
        <end position="45"/>
    </location>
</feature>
<dbReference type="GO" id="GO:0015105">
    <property type="term" value="F:arsenite transmembrane transporter activity"/>
    <property type="evidence" value="ECO:0007669"/>
    <property type="project" value="InterPro"/>
</dbReference>
<dbReference type="PANTHER" id="PTHR43302">
    <property type="entry name" value="TRANSPORTER ARSB-RELATED"/>
    <property type="match status" value="1"/>
</dbReference>
<dbReference type="CDD" id="cd01117">
    <property type="entry name" value="YbiR_permease"/>
    <property type="match status" value="1"/>
</dbReference>
<feature type="transmembrane region" description="Helical" evidence="8">
    <location>
        <begin position="52"/>
        <end position="71"/>
    </location>
</feature>
<evidence type="ECO:0000256" key="6">
    <source>
        <dbReference type="ARBA" id="ARBA00022989"/>
    </source>
</evidence>
<comment type="similarity">
    <text evidence="2">Belongs to the CitM (TC 2.A.11) transporter family.</text>
</comment>
<reference evidence="10 11" key="1">
    <citation type="submission" date="2015-05" db="EMBL/GenBank/DDBJ databases">
        <title>Complete genome sequence of a sulfur-oxidizing gammaproteobacterium strain HA5.</title>
        <authorList>
            <person name="Miura A."/>
            <person name="Kojima H."/>
            <person name="Fukui M."/>
        </authorList>
    </citation>
    <scope>NUCLEOTIDE SEQUENCE [LARGE SCALE GENOMIC DNA]</scope>
    <source>
        <strain evidence="10 11">HA5</strain>
    </source>
</reference>
<dbReference type="InterPro" id="IPR000802">
    <property type="entry name" value="Arsenical_pump_ArsB"/>
</dbReference>
<keyword evidence="4" id="KW-1003">Cell membrane</keyword>
<evidence type="ECO:0000256" key="5">
    <source>
        <dbReference type="ARBA" id="ARBA00022692"/>
    </source>
</evidence>
<protein>
    <submittedName>
        <fullName evidence="10">Arsenite permease</fullName>
    </submittedName>
</protein>
<evidence type="ECO:0000256" key="3">
    <source>
        <dbReference type="ARBA" id="ARBA00022448"/>
    </source>
</evidence>
<evidence type="ECO:0000256" key="4">
    <source>
        <dbReference type="ARBA" id="ARBA00022475"/>
    </source>
</evidence>
<keyword evidence="5 8" id="KW-0812">Transmembrane</keyword>
<feature type="transmembrane region" description="Helical" evidence="8">
    <location>
        <begin position="135"/>
        <end position="154"/>
    </location>
</feature>
<dbReference type="AlphaFoldDB" id="A0A1B4XHQ8"/>
<dbReference type="KEGG" id="slim:SCL_2052"/>
<keyword evidence="6 8" id="KW-1133">Transmembrane helix</keyword>
<dbReference type="OrthoDB" id="9809303at2"/>
<name>A0A1B4XHQ8_9GAMM</name>
<evidence type="ECO:0000256" key="8">
    <source>
        <dbReference type="SAM" id="Phobius"/>
    </source>
</evidence>
<feature type="transmembrane region" description="Helical" evidence="8">
    <location>
        <begin position="218"/>
        <end position="242"/>
    </location>
</feature>
<feature type="transmembrane region" description="Helical" evidence="8">
    <location>
        <begin position="94"/>
        <end position="123"/>
    </location>
</feature>
<sequence>MYISIIVLLGVFTLIAVRRIGNFHFGLWQIMLLGAVAVLVTGQIGPAQALRAIDLDVMLFLFGVFVVGQALEESGYLFHLSHKIFRRARTADGLILAILFGAGFASAFLMNDTLAIIGTPLVLLLAKQHRMSPKVLLLALAFAVTLGSVMSPIGNPQNLLISIYGRMQNPFVEFFRYLALPTAINLLAAFFILRFFYHESFHGEALVHTRQELRDPRLAQLARLSLILMMLLVAFKVALAFVLPQVNFRLTWIALIAAAPILLFSAKRFLILRHIDWRTLVFFAAMFVLMESVWDSGFFQSLLARWNLDVASMGAILPVSVLLSQLISNVPLVALYLPLLMHSGAGTPELLALAAGSTIAGNLFILGAASNIIIIQNAERKTGHTLGFVEFARVGIPLTLVNALVYWIFLV</sequence>
<keyword evidence="7 8" id="KW-0472">Membrane</keyword>
<dbReference type="RefSeq" id="WP_096361093.1">
    <property type="nucleotide sequence ID" value="NZ_AP014879.1"/>
</dbReference>
<dbReference type="InParanoid" id="A0A1B4XHQ8"/>
<feature type="transmembrane region" description="Helical" evidence="8">
    <location>
        <begin position="248"/>
        <end position="265"/>
    </location>
</feature>
<evidence type="ECO:0000256" key="2">
    <source>
        <dbReference type="ARBA" id="ARBA00009843"/>
    </source>
</evidence>
<feature type="transmembrane region" description="Helical" evidence="8">
    <location>
        <begin position="277"/>
        <end position="294"/>
    </location>
</feature>
<evidence type="ECO:0000256" key="7">
    <source>
        <dbReference type="ARBA" id="ARBA00023136"/>
    </source>
</evidence>
<dbReference type="PRINTS" id="PR00758">
    <property type="entry name" value="ARSENICPUMP"/>
</dbReference>
<dbReference type="EMBL" id="AP014879">
    <property type="protein sequence ID" value="BAV34342.1"/>
    <property type="molecule type" value="Genomic_DNA"/>
</dbReference>
<evidence type="ECO:0000313" key="11">
    <source>
        <dbReference type="Proteomes" id="UP000243180"/>
    </source>
</evidence>
<dbReference type="InterPro" id="IPR004680">
    <property type="entry name" value="Cit_transptr-like_dom"/>
</dbReference>
<organism evidence="10 11">
    <name type="scientific">Sulfuricaulis limicola</name>
    <dbReference type="NCBI Taxonomy" id="1620215"/>
    <lineage>
        <taxon>Bacteria</taxon>
        <taxon>Pseudomonadati</taxon>
        <taxon>Pseudomonadota</taxon>
        <taxon>Gammaproteobacteria</taxon>
        <taxon>Acidiferrobacterales</taxon>
        <taxon>Acidiferrobacteraceae</taxon>
        <taxon>Sulfuricaulis</taxon>
    </lineage>
</organism>